<dbReference type="EMBL" id="WUAV01000004">
    <property type="protein sequence ID" value="KAF1758552.1"/>
    <property type="molecule type" value="Genomic_DNA"/>
</dbReference>
<dbReference type="CTD" id="9799639"/>
<dbReference type="KEGG" id="crq:GCK72_015011"/>
<feature type="domain" description="Sdz-33 F-box" evidence="1">
    <location>
        <begin position="5"/>
        <end position="58"/>
    </location>
</feature>
<protein>
    <recommendedName>
        <fullName evidence="1">Sdz-33 F-box domain-containing protein</fullName>
    </recommendedName>
</protein>
<evidence type="ECO:0000259" key="1">
    <source>
        <dbReference type="Pfam" id="PF07735"/>
    </source>
</evidence>
<evidence type="ECO:0000313" key="3">
    <source>
        <dbReference type="Proteomes" id="UP000483820"/>
    </source>
</evidence>
<name>A0A6A5GW07_CAERE</name>
<evidence type="ECO:0000313" key="2">
    <source>
        <dbReference type="EMBL" id="KAF1758552.1"/>
    </source>
</evidence>
<reference evidence="2 3" key="1">
    <citation type="submission" date="2019-12" db="EMBL/GenBank/DDBJ databases">
        <title>Chromosome-level assembly of the Caenorhabditis remanei genome.</title>
        <authorList>
            <person name="Teterina A.A."/>
            <person name="Willis J.H."/>
            <person name="Phillips P.C."/>
        </authorList>
    </citation>
    <scope>NUCLEOTIDE SEQUENCE [LARGE SCALE GENOMIC DNA]</scope>
    <source>
        <strain evidence="2 3">PX506</strain>
        <tissue evidence="2">Whole organism</tissue>
    </source>
</reference>
<dbReference type="GeneID" id="9799639"/>
<organism evidence="2 3">
    <name type="scientific">Caenorhabditis remanei</name>
    <name type="common">Caenorhabditis vulgaris</name>
    <dbReference type="NCBI Taxonomy" id="31234"/>
    <lineage>
        <taxon>Eukaryota</taxon>
        <taxon>Metazoa</taxon>
        <taxon>Ecdysozoa</taxon>
        <taxon>Nematoda</taxon>
        <taxon>Chromadorea</taxon>
        <taxon>Rhabditida</taxon>
        <taxon>Rhabditina</taxon>
        <taxon>Rhabditomorpha</taxon>
        <taxon>Rhabditoidea</taxon>
        <taxon>Rhabditidae</taxon>
        <taxon>Peloderinae</taxon>
        <taxon>Caenorhabditis</taxon>
    </lineage>
</organism>
<dbReference type="InterPro" id="IPR012885">
    <property type="entry name" value="F-box_Sdz-33"/>
</dbReference>
<accession>A0A6A5GW07</accession>
<gene>
    <name evidence="2" type="ORF">GCK72_015011</name>
</gene>
<dbReference type="Proteomes" id="UP000483820">
    <property type="component" value="Chromosome IV"/>
</dbReference>
<dbReference type="RefSeq" id="XP_053585347.1">
    <property type="nucleotide sequence ID" value="XM_053730575.1"/>
</dbReference>
<sequence length="107" mass="12743">MDNLWLHAYNLNKWITLDNIMDFDCIHIDLTSFSFTSSDMNRYLKAWINGCNYRMKLLIGPAVFEDGTNIRSKDGRRATFKQIIDRDYLDSERHFPFKMVVWPADDQ</sequence>
<proteinExistence type="predicted"/>
<comment type="caution">
    <text evidence="2">The sequence shown here is derived from an EMBL/GenBank/DDBJ whole genome shotgun (WGS) entry which is preliminary data.</text>
</comment>
<dbReference type="Pfam" id="PF07735">
    <property type="entry name" value="FBA_2"/>
    <property type="match status" value="1"/>
</dbReference>
<dbReference type="AlphaFoldDB" id="A0A6A5GW07"/>